<dbReference type="OrthoDB" id="8594221at2"/>
<evidence type="ECO:0000313" key="6">
    <source>
        <dbReference type="EMBL" id="TPG23969.1"/>
    </source>
</evidence>
<dbReference type="InterPro" id="IPR033713">
    <property type="entry name" value="NudJ"/>
</dbReference>
<dbReference type="PANTHER" id="PTHR43222:SF11">
    <property type="entry name" value="PHOSPHATASE NUDJ"/>
    <property type="match status" value="1"/>
</dbReference>
<dbReference type="InterPro" id="IPR000086">
    <property type="entry name" value="NUDIX_hydrolase_dom"/>
</dbReference>
<dbReference type="AlphaFoldDB" id="A0A502DHM0"/>
<proteinExistence type="inferred from homology"/>
<evidence type="ECO:0000256" key="1">
    <source>
        <dbReference type="ARBA" id="ARBA00007608"/>
    </source>
</evidence>
<dbReference type="EC" id="3.6.1.-" evidence="4"/>
<evidence type="ECO:0000256" key="2">
    <source>
        <dbReference type="ARBA" id="ARBA00011245"/>
    </source>
</evidence>
<evidence type="ECO:0000313" key="7">
    <source>
        <dbReference type="Proteomes" id="UP000319212"/>
    </source>
</evidence>
<dbReference type="GO" id="GO:0017111">
    <property type="term" value="F:ribonucleoside triphosphate phosphatase activity"/>
    <property type="evidence" value="ECO:0007669"/>
    <property type="project" value="InterPro"/>
</dbReference>
<dbReference type="InterPro" id="IPR015797">
    <property type="entry name" value="NUDIX_hydrolase-like_dom_sf"/>
</dbReference>
<dbReference type="Proteomes" id="UP000319212">
    <property type="component" value="Unassembled WGS sequence"/>
</dbReference>
<evidence type="ECO:0000259" key="5">
    <source>
        <dbReference type="PROSITE" id="PS51462"/>
    </source>
</evidence>
<organism evidence="6 7">
    <name type="scientific">Variovorax guangxiensis</name>
    <dbReference type="NCBI Taxonomy" id="1775474"/>
    <lineage>
        <taxon>Bacteria</taxon>
        <taxon>Pseudomonadati</taxon>
        <taxon>Pseudomonadota</taxon>
        <taxon>Betaproteobacteria</taxon>
        <taxon>Burkholderiales</taxon>
        <taxon>Comamonadaceae</taxon>
        <taxon>Variovorax</taxon>
    </lineage>
</organism>
<comment type="subunit">
    <text evidence="2 4">Monomer.</text>
</comment>
<protein>
    <recommendedName>
        <fullName evidence="3 4">Phosphatase NudJ</fullName>
        <ecNumber evidence="4">3.6.1.-</ecNumber>
    </recommendedName>
</protein>
<dbReference type="Pfam" id="PF00293">
    <property type="entry name" value="NUDIX"/>
    <property type="match status" value="1"/>
</dbReference>
<dbReference type="EMBL" id="RCZI01000006">
    <property type="protein sequence ID" value="TPG23969.1"/>
    <property type="molecule type" value="Genomic_DNA"/>
</dbReference>
<dbReference type="SUPFAM" id="SSF55811">
    <property type="entry name" value="Nudix"/>
    <property type="match status" value="1"/>
</dbReference>
<dbReference type="GO" id="GO:0017110">
    <property type="term" value="F:nucleoside diphosphate phosphatase activity"/>
    <property type="evidence" value="ECO:0007669"/>
    <property type="project" value="InterPro"/>
</dbReference>
<dbReference type="PANTHER" id="PTHR43222">
    <property type="entry name" value="NUDIX HYDROLASE 23"/>
    <property type="match status" value="1"/>
</dbReference>
<dbReference type="CDD" id="cd03675">
    <property type="entry name" value="NUDIX_Hydrolase"/>
    <property type="match status" value="1"/>
</dbReference>
<sequence>MPRWRPNVTVAAVIERDGRFMLVEEHTAQGLRLNTPAGHLDPGETPAEGCAREALEETAHHFVPTALVGVYIARFQRPPSSGEERRDSEEDVTYLRFAFAGTLGAFEPDRALDEGIVRTLWMTPDEIRASVDRHRSPLLLQCIEDHLAGQRHPLDLIHTDASVHAPPKA</sequence>
<comment type="similarity">
    <text evidence="1 4">Belongs to the Nudix hydrolase family. NudJ subfamily.</text>
</comment>
<gene>
    <name evidence="4" type="primary">nudJ</name>
    <name evidence="6" type="ORF">EAH82_18730</name>
</gene>
<name>A0A502DHM0_9BURK</name>
<feature type="domain" description="Nudix hydrolase" evidence="5">
    <location>
        <begin position="3"/>
        <end position="144"/>
    </location>
</feature>
<evidence type="ECO:0000256" key="3">
    <source>
        <dbReference type="ARBA" id="ARBA00015552"/>
    </source>
</evidence>
<accession>A0A502DHM0</accession>
<dbReference type="PROSITE" id="PS51462">
    <property type="entry name" value="NUDIX"/>
    <property type="match status" value="1"/>
</dbReference>
<dbReference type="Gene3D" id="3.90.79.10">
    <property type="entry name" value="Nucleoside Triphosphate Pyrophosphohydrolase"/>
    <property type="match status" value="1"/>
</dbReference>
<comment type="caution">
    <text evidence="6">The sequence shown here is derived from an EMBL/GenBank/DDBJ whole genome shotgun (WGS) entry which is preliminary data.</text>
</comment>
<dbReference type="GO" id="GO:0004787">
    <property type="term" value="F:thiamine diphosphate phosphatase activity"/>
    <property type="evidence" value="ECO:0007669"/>
    <property type="project" value="InterPro"/>
</dbReference>
<reference evidence="6 7" key="1">
    <citation type="journal article" date="2019" name="Environ. Microbiol.">
        <title>Species interactions and distinct microbial communities in high Arctic permafrost affected cryosols are associated with the CH4 and CO2 gas fluxes.</title>
        <authorList>
            <person name="Altshuler I."/>
            <person name="Hamel J."/>
            <person name="Turney S."/>
            <person name="Magnuson E."/>
            <person name="Levesque R."/>
            <person name="Greer C."/>
            <person name="Whyte L.G."/>
        </authorList>
    </citation>
    <scope>NUCLEOTIDE SEQUENCE [LARGE SCALE GENOMIC DNA]</scope>
    <source>
        <strain evidence="6 7">S06.C</strain>
    </source>
</reference>
<keyword evidence="4" id="KW-0460">Magnesium</keyword>
<evidence type="ECO:0000256" key="4">
    <source>
        <dbReference type="RuleBase" id="RU364043"/>
    </source>
</evidence>
<keyword evidence="4 6" id="KW-0378">Hydrolase</keyword>
<comment type="cofactor">
    <cofactor evidence="4">
        <name>Mg(2+)</name>
        <dbReference type="ChEBI" id="CHEBI:18420"/>
    </cofactor>
</comment>